<sequence length="510" mass="58093">MIRGLIRWHKWLSWLLSFFLIFFALSGILLNHRHTLSGIDISRGLLLPSYHYKNWNHGSMIGSVARDSLSHWVYGYSGIWLTDHLAQHFVDFNKGLPNATDQRSIRALARAPQGSLFALTPYHLYRYTYKGWEKQAIAVKKDDALLTDVVFKGDSMLVLSRSALLLSLPPYKEFSLVPLQAPEGYKPEASLFRTLWMLHSGTLFGSVGIFVVNIIGLLLLILIVTGLLITLYRIMVRRNKDKKIRNNALLKKWNTSLQWHNWVGKSFFILLLLITLTGMFLRPPLLIPIARTKVPTIPGTALHSDNPWKDKLRKLRYDSIAGEWLLSTSEGFFSLRHWNQSPQRITASPPVSVMGVNVWEQESDGSWIVGSFSGIYRWNRSSQESIDYITQKPIKAVQGGMPSFENAICGFSNHFTQGPLIVDYNKGASFIDSNCPIPSMPDELRPGRISLWQVALEAHTGRLFIPHMMGSMLYIFVVGLLILIVFLSGYIVYKKRYVKKSPKKSKKNTK</sequence>
<keyword evidence="1" id="KW-0812">Transmembrane</keyword>
<dbReference type="RefSeq" id="WP_036882654.1">
    <property type="nucleotide sequence ID" value="NZ_JQZW01000002.1"/>
</dbReference>
<dbReference type="PANTHER" id="PTHR34219">
    <property type="entry name" value="IRON-REGULATED INNER MEMBRANE PROTEIN-RELATED"/>
    <property type="match status" value="1"/>
</dbReference>
<evidence type="ECO:0000256" key="1">
    <source>
        <dbReference type="SAM" id="Phobius"/>
    </source>
</evidence>
<name>A0A0A2G703_9PORP</name>
<feature type="transmembrane region" description="Helical" evidence="1">
    <location>
        <begin position="203"/>
        <end position="232"/>
    </location>
</feature>
<comment type="caution">
    <text evidence="2">The sequence shown here is derived from an EMBL/GenBank/DDBJ whole genome shotgun (WGS) entry which is preliminary data.</text>
</comment>
<protein>
    <submittedName>
        <fullName evidence="2">Uncharacterized protein</fullName>
    </submittedName>
</protein>
<feature type="transmembrane region" description="Helical" evidence="1">
    <location>
        <begin position="262"/>
        <end position="281"/>
    </location>
</feature>
<dbReference type="eggNOG" id="COG3182">
    <property type="taxonomic scope" value="Bacteria"/>
</dbReference>
<feature type="transmembrane region" description="Helical" evidence="1">
    <location>
        <begin position="12"/>
        <end position="30"/>
    </location>
</feature>
<organism evidence="2 3">
    <name type="scientific">Porphyromonas gingivicanis</name>
    <dbReference type="NCBI Taxonomy" id="266762"/>
    <lineage>
        <taxon>Bacteria</taxon>
        <taxon>Pseudomonadati</taxon>
        <taxon>Bacteroidota</taxon>
        <taxon>Bacteroidia</taxon>
        <taxon>Bacteroidales</taxon>
        <taxon>Porphyromonadaceae</taxon>
        <taxon>Porphyromonas</taxon>
    </lineage>
</organism>
<keyword evidence="3" id="KW-1185">Reference proteome</keyword>
<dbReference type="OrthoDB" id="1111139at2"/>
<proteinExistence type="predicted"/>
<dbReference type="InterPro" id="IPR005625">
    <property type="entry name" value="PepSY-ass_TM"/>
</dbReference>
<dbReference type="Pfam" id="PF03929">
    <property type="entry name" value="PepSY_TM"/>
    <property type="match status" value="2"/>
</dbReference>
<dbReference type="AlphaFoldDB" id="A0A0A2G703"/>
<evidence type="ECO:0000313" key="2">
    <source>
        <dbReference type="EMBL" id="KGN99021.1"/>
    </source>
</evidence>
<dbReference type="Proteomes" id="UP000030134">
    <property type="component" value="Unassembled WGS sequence"/>
</dbReference>
<dbReference type="EMBL" id="JQZW01000002">
    <property type="protein sequence ID" value="KGN99021.1"/>
    <property type="molecule type" value="Genomic_DNA"/>
</dbReference>
<feature type="transmembrane region" description="Helical" evidence="1">
    <location>
        <begin position="472"/>
        <end position="493"/>
    </location>
</feature>
<evidence type="ECO:0000313" key="3">
    <source>
        <dbReference type="Proteomes" id="UP000030134"/>
    </source>
</evidence>
<keyword evidence="1" id="KW-1133">Transmembrane helix</keyword>
<gene>
    <name evidence="2" type="ORF">HQ36_00620</name>
</gene>
<accession>A0A0A2G703</accession>
<dbReference type="STRING" id="266762.HQ36_00620"/>
<keyword evidence="1" id="KW-0472">Membrane</keyword>
<reference evidence="2 3" key="1">
    <citation type="submission" date="2014-08" db="EMBL/GenBank/DDBJ databases">
        <title>Porphyromonas gingivicanis strain:COT-022_OH1391 Genome sequencing.</title>
        <authorList>
            <person name="Wallis C."/>
            <person name="Deusch O."/>
            <person name="O'Flynn C."/>
            <person name="Davis I."/>
            <person name="Jospin G."/>
            <person name="Darling A.E."/>
            <person name="Coil D.A."/>
            <person name="Alexiev A."/>
            <person name="Horsfall A."/>
            <person name="Kirkwood N."/>
            <person name="Harris S."/>
            <person name="Eisen J.A."/>
        </authorList>
    </citation>
    <scope>NUCLEOTIDE SEQUENCE [LARGE SCALE GENOMIC DNA]</scope>
    <source>
        <strain evidence="3">COT-022 OH1391</strain>
    </source>
</reference>